<accession>A0A6P8BAM1</accession>
<feature type="coiled-coil region" evidence="1">
    <location>
        <begin position="157"/>
        <end position="184"/>
    </location>
</feature>
<dbReference type="Gene3D" id="3.40.50.2300">
    <property type="match status" value="1"/>
</dbReference>
<feature type="compositionally biased region" description="Basic and acidic residues" evidence="2">
    <location>
        <begin position="224"/>
        <end position="248"/>
    </location>
</feature>
<gene>
    <name evidence="4" type="ORF">PgNI_04148</name>
</gene>
<keyword evidence="1" id="KW-0175">Coiled coil</keyword>
<evidence type="ECO:0008006" key="5">
    <source>
        <dbReference type="Google" id="ProtNLM"/>
    </source>
</evidence>
<sequence>MSIGVGEVLTALELVKSAIEIYKEIAKAPEEIKQLNKELVELIKPLESLLSHFQAHAGSRSDAALKSVTDRDRQDLADAIHASLRDCGEIKGIFADFAAKRLGKVGDVPLVTKFGFVASAYYKFGDGADTVKALILRIRERQIAIHTYLQVIQVKLLDEANKNIKSLGDKIDQLRRDAEKKNAADKAMTIDMINQFKILLAQELAEARKAETGKDNSQPVPHFNQKDTIKVDKPPVRSKTPEPLDKTKLLPPEISKKHKRRLSAPSAPAKPRTPSPKPNDKNYSVLFVDPNNVGRSLVSQGILLLIDAWLREKAGKQYTNRIKKVSSAGFFVKRGGDCHEEIEGLSYAHPSYKFDLTDSLKEKNTAALRALFDGNAANTQGAEWRYGGGAREKYEKMFADMSPTGIKRSHFKDYDYILCFTNREYSNLHRLRSAIVAKDGSDASPNGKGKILHLGRWLPKDEKGVSPSIYAVPPNDTGEDELVWNAKIDEIKRAIDGFLHKRLHYTYPEKPAVAQG</sequence>
<reference evidence="4" key="2">
    <citation type="submission" date="2019-10" db="EMBL/GenBank/DDBJ databases">
        <authorList>
            <consortium name="NCBI Genome Project"/>
        </authorList>
    </citation>
    <scope>NUCLEOTIDE SEQUENCE</scope>
    <source>
        <strain evidence="4">NI907</strain>
    </source>
</reference>
<name>A0A6P8BAM1_PYRGI</name>
<organism evidence="3 4">
    <name type="scientific">Pyricularia grisea</name>
    <name type="common">Crabgrass-specific blast fungus</name>
    <name type="synonym">Magnaporthe grisea</name>
    <dbReference type="NCBI Taxonomy" id="148305"/>
    <lineage>
        <taxon>Eukaryota</taxon>
        <taxon>Fungi</taxon>
        <taxon>Dikarya</taxon>
        <taxon>Ascomycota</taxon>
        <taxon>Pezizomycotina</taxon>
        <taxon>Sordariomycetes</taxon>
        <taxon>Sordariomycetidae</taxon>
        <taxon>Magnaporthales</taxon>
        <taxon>Pyriculariaceae</taxon>
        <taxon>Pyricularia</taxon>
    </lineage>
</organism>
<evidence type="ECO:0000313" key="3">
    <source>
        <dbReference type="Proteomes" id="UP000515153"/>
    </source>
</evidence>
<evidence type="ECO:0000313" key="4">
    <source>
        <dbReference type="RefSeq" id="XP_030984206.1"/>
    </source>
</evidence>
<proteinExistence type="predicted"/>
<dbReference type="AlphaFoldDB" id="A0A6P8BAM1"/>
<keyword evidence="3" id="KW-1185">Reference proteome</keyword>
<feature type="region of interest" description="Disordered" evidence="2">
    <location>
        <begin position="209"/>
        <end position="283"/>
    </location>
</feature>
<evidence type="ECO:0000256" key="2">
    <source>
        <dbReference type="SAM" id="MobiDB-lite"/>
    </source>
</evidence>
<dbReference type="GeneID" id="41959108"/>
<dbReference type="Proteomes" id="UP000515153">
    <property type="component" value="Unplaced"/>
</dbReference>
<reference evidence="4" key="1">
    <citation type="journal article" date="2019" name="Mol. Biol. Evol.">
        <title>Blast fungal genomes show frequent chromosomal changes, gene gains and losses, and effector gene turnover.</title>
        <authorList>
            <person name="Gomez Luciano L.B."/>
            <person name="Jason Tsai I."/>
            <person name="Chuma I."/>
            <person name="Tosa Y."/>
            <person name="Chen Y.H."/>
            <person name="Li J.Y."/>
            <person name="Li M.Y."/>
            <person name="Jade Lu M.Y."/>
            <person name="Nakayashiki H."/>
            <person name="Li W.H."/>
        </authorList>
    </citation>
    <scope>NUCLEOTIDE SEQUENCE</scope>
    <source>
        <strain evidence="4">NI907</strain>
    </source>
</reference>
<dbReference type="KEGG" id="pgri:PgNI_04148"/>
<dbReference type="RefSeq" id="XP_030984206.1">
    <property type="nucleotide sequence ID" value="XM_031124199.1"/>
</dbReference>
<evidence type="ECO:0000256" key="1">
    <source>
        <dbReference type="SAM" id="Coils"/>
    </source>
</evidence>
<protein>
    <recommendedName>
        <fullName evidence="5">Fungal N-terminal domain-containing protein</fullName>
    </recommendedName>
</protein>
<reference evidence="4" key="3">
    <citation type="submission" date="2025-08" db="UniProtKB">
        <authorList>
            <consortium name="RefSeq"/>
        </authorList>
    </citation>
    <scope>IDENTIFICATION</scope>
    <source>
        <strain evidence="4">NI907</strain>
    </source>
</reference>